<dbReference type="InterPro" id="IPR054636">
    <property type="entry name" value="CydP"/>
</dbReference>
<dbReference type="HOGENOM" id="CLU_170152_0_0_4"/>
<dbReference type="OrthoDB" id="9101846at2"/>
<dbReference type="AlphaFoldDB" id="A0A0B6S6D6"/>
<dbReference type="KEGG" id="bpla:bpln_1g32170"/>
<protein>
    <submittedName>
        <fullName evidence="1">Uncharacterized protein</fullName>
    </submittedName>
</protein>
<evidence type="ECO:0000313" key="1">
    <source>
        <dbReference type="EMBL" id="AJK47791.1"/>
    </source>
</evidence>
<proteinExistence type="predicted"/>
<name>A0A0B6S6D6_BURPL</name>
<dbReference type="KEGG" id="bgp:BGL_1c33170"/>
<dbReference type="Proteomes" id="UP000031838">
    <property type="component" value="Chromosome 1"/>
</dbReference>
<sequence length="90" mass="9867">MPLILTRKSAPRDGPPSLRARFISWTKGPTLIRDISVVLAIKLVLLMTLKYAFFNHPQAEHMSLPVAAVAAQLLGTTAVHTSTGDHHDQQ</sequence>
<reference evidence="2" key="1">
    <citation type="submission" date="2011-03" db="EMBL/GenBank/DDBJ databases">
        <authorList>
            <person name="Voget S."/>
            <person name="Streit W.R."/>
            <person name="Jaeger K.E."/>
            <person name="Daniel R."/>
        </authorList>
    </citation>
    <scope>NUCLEOTIDE SEQUENCE [LARGE SCALE GENOMIC DNA]</scope>
    <source>
        <strain evidence="2">PG1</strain>
    </source>
</reference>
<evidence type="ECO:0000313" key="2">
    <source>
        <dbReference type="Proteomes" id="UP000031838"/>
    </source>
</evidence>
<dbReference type="NCBIfam" id="NF045611">
    <property type="entry name" value="small_CydP"/>
    <property type="match status" value="1"/>
</dbReference>
<dbReference type="EMBL" id="CP002580">
    <property type="protein sequence ID" value="AJK47791.1"/>
    <property type="molecule type" value="Genomic_DNA"/>
</dbReference>
<gene>
    <name evidence="1" type="ORF">BGL_1c33170</name>
</gene>
<reference evidence="1 2" key="2">
    <citation type="journal article" date="2016" name="Appl. Microbiol. Biotechnol.">
        <title>Mutations improving production and secretion of extracellular lipase by Burkholderia glumae PG1.</title>
        <authorList>
            <person name="Knapp A."/>
            <person name="Voget S."/>
            <person name="Gao R."/>
            <person name="Zaburannyi N."/>
            <person name="Krysciak D."/>
            <person name="Breuer M."/>
            <person name="Hauer B."/>
            <person name="Streit W.R."/>
            <person name="Muller R."/>
            <person name="Daniel R."/>
            <person name="Jaeger K.E."/>
        </authorList>
    </citation>
    <scope>NUCLEOTIDE SEQUENCE [LARGE SCALE GENOMIC DNA]</scope>
    <source>
        <strain evidence="1 2">PG1</strain>
    </source>
</reference>
<dbReference type="RefSeq" id="WP_042626061.1">
    <property type="nucleotide sequence ID" value="NZ_BSTO01000019.1"/>
</dbReference>
<accession>A0A0B6S6D6</accession>
<keyword evidence="2" id="KW-1185">Reference proteome</keyword>
<organism evidence="1 2">
    <name type="scientific">Burkholderia plantarii</name>
    <dbReference type="NCBI Taxonomy" id="41899"/>
    <lineage>
        <taxon>Bacteria</taxon>
        <taxon>Pseudomonadati</taxon>
        <taxon>Pseudomonadota</taxon>
        <taxon>Betaproteobacteria</taxon>
        <taxon>Burkholderiales</taxon>
        <taxon>Burkholderiaceae</taxon>
        <taxon>Burkholderia</taxon>
    </lineage>
</organism>